<accession>B9H0Q4</accession>
<gene>
    <name evidence="1" type="ORF">POPTR_004G154100</name>
</gene>
<evidence type="ECO:0000313" key="2">
    <source>
        <dbReference type="Proteomes" id="UP000006729"/>
    </source>
</evidence>
<protein>
    <submittedName>
        <fullName evidence="1">Uncharacterized protein</fullName>
    </submittedName>
</protein>
<sequence>MQFLESEHTLEFKIRALKAIGCYPTKVNLPSLITFQEMNNIVHQELITLQNLEIPMTIQEVIMCFNGDHKKIDFNISSRVIANMEELEAPTNKDFQETLSFLKTILVRYHHEVKHMVVLAIFIAALDYNFKQEETYFQLFTLAGKLNLELVLKFKQEEYQFVVAGYVLNHPAAFYKIVLNVNESIKLERTLKMLTFVECGEGDPEIAILVGDYLEDFFKLVRDKLLFSFHIGICKVTGLLPPWCLIELPHHLQEQIFDLLNMLEIF</sequence>
<dbReference type="Proteomes" id="UP000006729">
    <property type="component" value="Chromosome 4"/>
</dbReference>
<evidence type="ECO:0000313" key="1">
    <source>
        <dbReference type="EMBL" id="PNT41400.1"/>
    </source>
</evidence>
<proteinExistence type="predicted"/>
<keyword evidence="2" id="KW-1185">Reference proteome</keyword>
<organism evidence="1 2">
    <name type="scientific">Populus trichocarpa</name>
    <name type="common">Western balsam poplar</name>
    <name type="synonym">Populus balsamifera subsp. trichocarpa</name>
    <dbReference type="NCBI Taxonomy" id="3694"/>
    <lineage>
        <taxon>Eukaryota</taxon>
        <taxon>Viridiplantae</taxon>
        <taxon>Streptophyta</taxon>
        <taxon>Embryophyta</taxon>
        <taxon>Tracheophyta</taxon>
        <taxon>Spermatophyta</taxon>
        <taxon>Magnoliopsida</taxon>
        <taxon>eudicotyledons</taxon>
        <taxon>Gunneridae</taxon>
        <taxon>Pentapetalae</taxon>
        <taxon>rosids</taxon>
        <taxon>fabids</taxon>
        <taxon>Malpighiales</taxon>
        <taxon>Salicaceae</taxon>
        <taxon>Saliceae</taxon>
        <taxon>Populus</taxon>
    </lineage>
</organism>
<dbReference type="AlphaFoldDB" id="B9H0Q4"/>
<dbReference type="HOGENOM" id="CLU_1158054_0_0_1"/>
<name>B9H0Q4_POPTR</name>
<dbReference type="EMBL" id="CM009293">
    <property type="protein sequence ID" value="PNT41400.1"/>
    <property type="molecule type" value="Genomic_DNA"/>
</dbReference>
<reference evidence="1 2" key="1">
    <citation type="journal article" date="2006" name="Science">
        <title>The genome of black cottonwood, Populus trichocarpa (Torr. &amp; Gray).</title>
        <authorList>
            <person name="Tuskan G.A."/>
            <person name="Difazio S."/>
            <person name="Jansson S."/>
            <person name="Bohlmann J."/>
            <person name="Grigoriev I."/>
            <person name="Hellsten U."/>
            <person name="Putnam N."/>
            <person name="Ralph S."/>
            <person name="Rombauts S."/>
            <person name="Salamov A."/>
            <person name="Schein J."/>
            <person name="Sterck L."/>
            <person name="Aerts A."/>
            <person name="Bhalerao R.R."/>
            <person name="Bhalerao R.P."/>
            <person name="Blaudez D."/>
            <person name="Boerjan W."/>
            <person name="Brun A."/>
            <person name="Brunner A."/>
            <person name="Busov V."/>
            <person name="Campbell M."/>
            <person name="Carlson J."/>
            <person name="Chalot M."/>
            <person name="Chapman J."/>
            <person name="Chen G.L."/>
            <person name="Cooper D."/>
            <person name="Coutinho P.M."/>
            <person name="Couturier J."/>
            <person name="Covert S."/>
            <person name="Cronk Q."/>
            <person name="Cunningham R."/>
            <person name="Davis J."/>
            <person name="Degroeve S."/>
            <person name="Dejardin A."/>
            <person name="Depamphilis C."/>
            <person name="Detter J."/>
            <person name="Dirks B."/>
            <person name="Dubchak I."/>
            <person name="Duplessis S."/>
            <person name="Ehlting J."/>
            <person name="Ellis B."/>
            <person name="Gendler K."/>
            <person name="Goodstein D."/>
            <person name="Gribskov M."/>
            <person name="Grimwood J."/>
            <person name="Groover A."/>
            <person name="Gunter L."/>
            <person name="Hamberger B."/>
            <person name="Heinze B."/>
            <person name="Helariutta Y."/>
            <person name="Henrissat B."/>
            <person name="Holligan D."/>
            <person name="Holt R."/>
            <person name="Huang W."/>
            <person name="Islam-Faridi N."/>
            <person name="Jones S."/>
            <person name="Jones-Rhoades M."/>
            <person name="Jorgensen R."/>
            <person name="Joshi C."/>
            <person name="Kangasjarvi J."/>
            <person name="Karlsson J."/>
            <person name="Kelleher C."/>
            <person name="Kirkpatrick R."/>
            <person name="Kirst M."/>
            <person name="Kohler A."/>
            <person name="Kalluri U."/>
            <person name="Larimer F."/>
            <person name="Leebens-Mack J."/>
            <person name="Leple J.C."/>
            <person name="Locascio P."/>
            <person name="Lou Y."/>
            <person name="Lucas S."/>
            <person name="Martin F."/>
            <person name="Montanini B."/>
            <person name="Napoli C."/>
            <person name="Nelson D.R."/>
            <person name="Nelson C."/>
            <person name="Nieminen K."/>
            <person name="Nilsson O."/>
            <person name="Pereda V."/>
            <person name="Peter G."/>
            <person name="Philippe R."/>
            <person name="Pilate G."/>
            <person name="Poliakov A."/>
            <person name="Razumovskaya J."/>
            <person name="Richardson P."/>
            <person name="Rinaldi C."/>
            <person name="Ritland K."/>
            <person name="Rouze P."/>
            <person name="Ryaboy D."/>
            <person name="Schmutz J."/>
            <person name="Schrader J."/>
            <person name="Segerman B."/>
            <person name="Shin H."/>
            <person name="Siddiqui A."/>
            <person name="Sterky F."/>
            <person name="Terry A."/>
            <person name="Tsai C.J."/>
            <person name="Uberbacher E."/>
            <person name="Unneberg P."/>
            <person name="Vahala J."/>
            <person name="Wall K."/>
            <person name="Wessler S."/>
            <person name="Yang G."/>
            <person name="Yin T."/>
            <person name="Douglas C."/>
            <person name="Marra M."/>
            <person name="Sandberg G."/>
            <person name="Van de Peer Y."/>
            <person name="Rokhsar D."/>
        </authorList>
    </citation>
    <scope>NUCLEOTIDE SEQUENCE [LARGE SCALE GENOMIC DNA]</scope>
    <source>
        <strain evidence="2">cv. Nisqually</strain>
    </source>
</reference>
<dbReference type="InParanoid" id="B9H0Q4"/>